<dbReference type="Pfam" id="PF01814">
    <property type="entry name" value="Hemerythrin"/>
    <property type="match status" value="1"/>
</dbReference>
<dbReference type="Proteomes" id="UP000552954">
    <property type="component" value="Unassembled WGS sequence"/>
</dbReference>
<evidence type="ECO:0000313" key="4">
    <source>
        <dbReference type="Proteomes" id="UP000552954"/>
    </source>
</evidence>
<dbReference type="InterPro" id="IPR012312">
    <property type="entry name" value="Hemerythrin-like"/>
</dbReference>
<organism evidence="3 4">
    <name type="scientific">Ramlibacter montanisoli</name>
    <dbReference type="NCBI Taxonomy" id="2732512"/>
    <lineage>
        <taxon>Bacteria</taxon>
        <taxon>Pseudomonadati</taxon>
        <taxon>Pseudomonadota</taxon>
        <taxon>Betaproteobacteria</taxon>
        <taxon>Burkholderiales</taxon>
        <taxon>Comamonadaceae</taxon>
        <taxon>Ramlibacter</taxon>
    </lineage>
</organism>
<dbReference type="EMBL" id="JABFCS010000001">
    <property type="protein sequence ID" value="NNU43781.1"/>
    <property type="molecule type" value="Genomic_DNA"/>
</dbReference>
<feature type="region of interest" description="Disordered" evidence="1">
    <location>
        <begin position="109"/>
        <end position="171"/>
    </location>
</feature>
<evidence type="ECO:0000259" key="2">
    <source>
        <dbReference type="Pfam" id="PF01814"/>
    </source>
</evidence>
<evidence type="ECO:0000313" key="3">
    <source>
        <dbReference type="EMBL" id="NNU43781.1"/>
    </source>
</evidence>
<name>A0A849KGJ7_9BURK</name>
<feature type="region of interest" description="Disordered" evidence="1">
    <location>
        <begin position="200"/>
        <end position="229"/>
    </location>
</feature>
<feature type="domain" description="Hemerythrin-like" evidence="2">
    <location>
        <begin position="20"/>
        <end position="107"/>
    </location>
</feature>
<protein>
    <submittedName>
        <fullName evidence="3">Hemerythrin domain-containing protein</fullName>
    </submittedName>
</protein>
<feature type="compositionally biased region" description="Low complexity" evidence="1">
    <location>
        <begin position="134"/>
        <end position="148"/>
    </location>
</feature>
<reference evidence="3 4" key="2">
    <citation type="submission" date="2020-06" db="EMBL/GenBank/DDBJ databases">
        <title>Ramlibacter rhizophilus sp. nov., isolated from rhizosphere soil of national flower Mugunghwa from South Korea.</title>
        <authorList>
            <person name="Zheng-Fei Y."/>
            <person name="Huan T."/>
        </authorList>
    </citation>
    <scope>NUCLEOTIDE SEQUENCE [LARGE SCALE GENOMIC DNA]</scope>
    <source>
        <strain evidence="3 4">B156</strain>
    </source>
</reference>
<dbReference type="AlphaFoldDB" id="A0A849KGJ7"/>
<evidence type="ECO:0000256" key="1">
    <source>
        <dbReference type="SAM" id="MobiDB-lite"/>
    </source>
</evidence>
<proteinExistence type="predicted"/>
<dbReference type="Gene3D" id="1.20.120.520">
    <property type="entry name" value="nmb1532 protein domain like"/>
    <property type="match status" value="1"/>
</dbReference>
<keyword evidence="4" id="KW-1185">Reference proteome</keyword>
<gene>
    <name evidence="3" type="ORF">HK415_12380</name>
</gene>
<comment type="caution">
    <text evidence="3">The sequence shown here is derived from an EMBL/GenBank/DDBJ whole genome shotgun (WGS) entry which is preliminary data.</text>
</comment>
<sequence length="229" mass="24636">MAYTDASDPVHHIDGSLADFSECHHDFVAQLHSALYLPELVTAAAKARAMAKDLLKMFRDGVTVHHAEEERELFPAVLRAAHPGPELDEVRAMVAQLVREHRDMEARVGTEAGGGGRGQRPVCRARRPADRGHGAALLRARAFRGRTLPAPGAEDPGTRERSDGDAGAVAAREPAGGCHGLGLHLFAPCPRTSRELSRYAGARSNGLPARQHSGNPFPHSEGGYRRFAP</sequence>
<reference evidence="3 4" key="1">
    <citation type="submission" date="2020-05" db="EMBL/GenBank/DDBJ databases">
        <authorList>
            <person name="Khan S.A."/>
            <person name="Jeon C.O."/>
            <person name="Chun B.H."/>
        </authorList>
    </citation>
    <scope>NUCLEOTIDE SEQUENCE [LARGE SCALE GENOMIC DNA]</scope>
    <source>
        <strain evidence="3 4">B156</strain>
    </source>
</reference>
<accession>A0A849KGJ7</accession>